<protein>
    <submittedName>
        <fullName evidence="3">Uncharacterized protein</fullName>
    </submittedName>
</protein>
<evidence type="ECO:0000313" key="3">
    <source>
        <dbReference type="EMBL" id="KYN00180.1"/>
    </source>
</evidence>
<name>A0A151IG56_9HYME</name>
<feature type="region of interest" description="Disordered" evidence="1">
    <location>
        <begin position="98"/>
        <end position="118"/>
    </location>
</feature>
<feature type="chain" id="PRO_5007582129" evidence="2">
    <location>
        <begin position="18"/>
        <end position="134"/>
    </location>
</feature>
<evidence type="ECO:0000313" key="4">
    <source>
        <dbReference type="Proteomes" id="UP000078542"/>
    </source>
</evidence>
<evidence type="ECO:0000256" key="1">
    <source>
        <dbReference type="SAM" id="MobiDB-lite"/>
    </source>
</evidence>
<gene>
    <name evidence="3" type="ORF">ALC62_09060</name>
</gene>
<dbReference type="AlphaFoldDB" id="A0A151IG56"/>
<keyword evidence="2" id="KW-0732">Signal</keyword>
<sequence>MRTLCVLFVNGLSTFTADSPCQLYIFWHDRDTFGVNGAQIRVFEQADQVSFRRFLEGTYSGALKAQIGFEILSDFTNQTLERQFPDEQLCRLLVSSDFSQSDSTGPEKDSKIHRNIPRKKKKKKKTLICLYFLF</sequence>
<dbReference type="EMBL" id="KQ977743">
    <property type="protein sequence ID" value="KYN00180.1"/>
    <property type="molecule type" value="Genomic_DNA"/>
</dbReference>
<accession>A0A151IG56</accession>
<dbReference type="Proteomes" id="UP000078542">
    <property type="component" value="Unassembled WGS sequence"/>
</dbReference>
<keyword evidence="4" id="KW-1185">Reference proteome</keyword>
<organism evidence="3 4">
    <name type="scientific">Cyphomyrmex costatus</name>
    <dbReference type="NCBI Taxonomy" id="456900"/>
    <lineage>
        <taxon>Eukaryota</taxon>
        <taxon>Metazoa</taxon>
        <taxon>Ecdysozoa</taxon>
        <taxon>Arthropoda</taxon>
        <taxon>Hexapoda</taxon>
        <taxon>Insecta</taxon>
        <taxon>Pterygota</taxon>
        <taxon>Neoptera</taxon>
        <taxon>Endopterygota</taxon>
        <taxon>Hymenoptera</taxon>
        <taxon>Apocrita</taxon>
        <taxon>Aculeata</taxon>
        <taxon>Formicoidea</taxon>
        <taxon>Formicidae</taxon>
        <taxon>Myrmicinae</taxon>
        <taxon>Cyphomyrmex</taxon>
    </lineage>
</organism>
<feature type="signal peptide" evidence="2">
    <location>
        <begin position="1"/>
        <end position="17"/>
    </location>
</feature>
<proteinExistence type="predicted"/>
<reference evidence="3 4" key="1">
    <citation type="submission" date="2016-03" db="EMBL/GenBank/DDBJ databases">
        <title>Cyphomyrmex costatus WGS genome.</title>
        <authorList>
            <person name="Nygaard S."/>
            <person name="Hu H."/>
            <person name="Boomsma J."/>
            <person name="Zhang G."/>
        </authorList>
    </citation>
    <scope>NUCLEOTIDE SEQUENCE [LARGE SCALE GENOMIC DNA]</scope>
    <source>
        <strain evidence="3">MS0001</strain>
        <tissue evidence="3">Whole body</tissue>
    </source>
</reference>
<evidence type="ECO:0000256" key="2">
    <source>
        <dbReference type="SAM" id="SignalP"/>
    </source>
</evidence>